<gene>
    <name evidence="3" type="ORF">HNR55_000679</name>
</gene>
<proteinExistence type="predicted"/>
<keyword evidence="1" id="KW-0812">Transmembrane</keyword>
<evidence type="ECO:0000259" key="2">
    <source>
        <dbReference type="Pfam" id="PF07811"/>
    </source>
</evidence>
<protein>
    <recommendedName>
        <fullName evidence="2">TadE-like domain-containing protein</fullName>
    </recommendedName>
</protein>
<dbReference type="Pfam" id="PF07811">
    <property type="entry name" value="TadE"/>
    <property type="match status" value="1"/>
</dbReference>
<evidence type="ECO:0000256" key="1">
    <source>
        <dbReference type="SAM" id="Phobius"/>
    </source>
</evidence>
<dbReference type="EMBL" id="JACHIE010000002">
    <property type="protein sequence ID" value="MBB6456112.1"/>
    <property type="molecule type" value="Genomic_DNA"/>
</dbReference>
<name>A0A841QD97_9PROT</name>
<dbReference type="Proteomes" id="UP000578000">
    <property type="component" value="Unassembled WGS sequence"/>
</dbReference>
<keyword evidence="1" id="KW-0472">Membrane</keyword>
<feature type="domain" description="TadE-like" evidence="2">
    <location>
        <begin position="16"/>
        <end position="57"/>
    </location>
</feature>
<evidence type="ECO:0000313" key="4">
    <source>
        <dbReference type="Proteomes" id="UP000578000"/>
    </source>
</evidence>
<sequence length="182" mass="20100">MLALKGFRSRENNKKGSISIEFALLLPLMIAFFMGTASLMNIISCYQKVHITARSIADMVAQNSNSTISASDVDSILNTGVLTLWPFDMSQAHITVTSFVQENEGVPKVLWSRGSEPRSKNSTYPVLDGFSTQRNTSFIYSEVEFNDQNIVFSILNMINPSLLSADITMTPRNVDVIDCSGC</sequence>
<reference evidence="3 4" key="1">
    <citation type="submission" date="2020-08" db="EMBL/GenBank/DDBJ databases">
        <title>Genomic Encyclopedia of Type Strains, Phase IV (KMG-IV): sequencing the most valuable type-strain genomes for metagenomic binning, comparative biology and taxonomic classification.</title>
        <authorList>
            <person name="Goeker M."/>
        </authorList>
    </citation>
    <scope>NUCLEOTIDE SEQUENCE [LARGE SCALE GENOMIC DNA]</scope>
    <source>
        <strain evidence="3 4">DSM 4491</strain>
    </source>
</reference>
<accession>A0A841QD97</accession>
<dbReference type="AlphaFoldDB" id="A0A841QD97"/>
<dbReference type="InterPro" id="IPR012495">
    <property type="entry name" value="TadE-like_dom"/>
</dbReference>
<comment type="caution">
    <text evidence="3">The sequence shown here is derived from an EMBL/GenBank/DDBJ whole genome shotgun (WGS) entry which is preliminary data.</text>
</comment>
<feature type="transmembrane region" description="Helical" evidence="1">
    <location>
        <begin position="20"/>
        <end position="43"/>
    </location>
</feature>
<organism evidence="3 4">
    <name type="scientific">Acetobacter lovaniensis</name>
    <dbReference type="NCBI Taxonomy" id="104100"/>
    <lineage>
        <taxon>Bacteria</taxon>
        <taxon>Pseudomonadati</taxon>
        <taxon>Pseudomonadota</taxon>
        <taxon>Alphaproteobacteria</taxon>
        <taxon>Acetobacterales</taxon>
        <taxon>Acetobacteraceae</taxon>
        <taxon>Acetobacter</taxon>
    </lineage>
</organism>
<keyword evidence="4" id="KW-1185">Reference proteome</keyword>
<evidence type="ECO:0000313" key="3">
    <source>
        <dbReference type="EMBL" id="MBB6456112.1"/>
    </source>
</evidence>
<dbReference type="RefSeq" id="WP_166111380.1">
    <property type="nucleotide sequence ID" value="NZ_BAABDB010000005.1"/>
</dbReference>
<keyword evidence="1" id="KW-1133">Transmembrane helix</keyword>